<dbReference type="Pfam" id="PF03577">
    <property type="entry name" value="Peptidase_C69"/>
    <property type="match status" value="1"/>
</dbReference>
<organism evidence="1">
    <name type="scientific">human gut metagenome</name>
    <dbReference type="NCBI Taxonomy" id="408170"/>
    <lineage>
        <taxon>unclassified sequences</taxon>
        <taxon>metagenomes</taxon>
        <taxon>organismal metagenomes</taxon>
    </lineage>
</organism>
<gene>
    <name evidence="1" type="ORF">LEA_11291</name>
</gene>
<dbReference type="GO" id="GO:0006508">
    <property type="term" value="P:proteolysis"/>
    <property type="evidence" value="ECO:0007669"/>
    <property type="project" value="InterPro"/>
</dbReference>
<sequence>MAALRKSGAAVKSTGNGDVIMPCTTVLAGKLATNDRSTMIARTDDGHFDEKKLI</sequence>
<dbReference type="AlphaFoldDB" id="K1T7Q0"/>
<protein>
    <submittedName>
        <fullName evidence="1">Peptidase C69, dipeptidase A</fullName>
        <ecNumber evidence="1">3.4.-.-</ecNumber>
    </submittedName>
</protein>
<proteinExistence type="predicted"/>
<feature type="non-terminal residue" evidence="1">
    <location>
        <position position="54"/>
    </location>
</feature>
<accession>K1T7Q0</accession>
<name>K1T7Q0_9ZZZZ</name>
<comment type="caution">
    <text evidence="1">The sequence shown here is derived from an EMBL/GenBank/DDBJ whole genome shotgun (WGS) entry which is preliminary data.</text>
</comment>
<evidence type="ECO:0000313" key="1">
    <source>
        <dbReference type="EMBL" id="EKC63529.1"/>
    </source>
</evidence>
<reference evidence="1" key="1">
    <citation type="journal article" date="2013" name="Environ. Microbiol.">
        <title>Microbiota from the distal guts of lean and obese adolescents exhibit partial functional redundancy besides clear differences in community structure.</title>
        <authorList>
            <person name="Ferrer M."/>
            <person name="Ruiz A."/>
            <person name="Lanza F."/>
            <person name="Haange S.B."/>
            <person name="Oberbach A."/>
            <person name="Till H."/>
            <person name="Bargiela R."/>
            <person name="Campoy C."/>
            <person name="Segura M.T."/>
            <person name="Richter M."/>
            <person name="von Bergen M."/>
            <person name="Seifert J."/>
            <person name="Suarez A."/>
        </authorList>
    </citation>
    <scope>NUCLEOTIDE SEQUENCE</scope>
</reference>
<dbReference type="GO" id="GO:0070004">
    <property type="term" value="F:cysteine-type exopeptidase activity"/>
    <property type="evidence" value="ECO:0007669"/>
    <property type="project" value="InterPro"/>
</dbReference>
<dbReference type="EC" id="3.4.-.-" evidence="1"/>
<dbReference type="EMBL" id="AJWY01007605">
    <property type="protein sequence ID" value="EKC63529.1"/>
    <property type="molecule type" value="Genomic_DNA"/>
</dbReference>
<dbReference type="GO" id="GO:0016805">
    <property type="term" value="F:dipeptidase activity"/>
    <property type="evidence" value="ECO:0007669"/>
    <property type="project" value="InterPro"/>
</dbReference>
<dbReference type="InterPro" id="IPR005322">
    <property type="entry name" value="Peptidase_C69"/>
</dbReference>
<keyword evidence="1" id="KW-0378">Hydrolase</keyword>